<dbReference type="AlphaFoldDB" id="A0A506PH58"/>
<dbReference type="EMBL" id="VHIQ01000005">
    <property type="protein sequence ID" value="TPV32858.1"/>
    <property type="molecule type" value="Genomic_DNA"/>
</dbReference>
<evidence type="ECO:0000256" key="6">
    <source>
        <dbReference type="ARBA" id="ARBA00023136"/>
    </source>
</evidence>
<name>A0A506PH58_9FLAO</name>
<keyword evidence="4" id="KW-1133">Transmembrane helix</keyword>
<dbReference type="PANTHER" id="PTHR12137">
    <property type="entry name" value="CARBOHYDRATE SULFOTRANSFERASE"/>
    <property type="match status" value="1"/>
</dbReference>
<evidence type="ECO:0000256" key="4">
    <source>
        <dbReference type="ARBA" id="ARBA00022989"/>
    </source>
</evidence>
<evidence type="ECO:0000256" key="2">
    <source>
        <dbReference type="ARBA" id="ARBA00022679"/>
    </source>
</evidence>
<dbReference type="RefSeq" id="WP_140990605.1">
    <property type="nucleotide sequence ID" value="NZ_VHIQ01000005.1"/>
</dbReference>
<keyword evidence="3" id="KW-0812">Transmembrane</keyword>
<evidence type="ECO:0000313" key="8">
    <source>
        <dbReference type="EMBL" id="TPV32858.1"/>
    </source>
</evidence>
<comment type="caution">
    <text evidence="8">The sequence shown here is derived from an EMBL/GenBank/DDBJ whole genome shotgun (WGS) entry which is preliminary data.</text>
</comment>
<evidence type="ECO:0000256" key="7">
    <source>
        <dbReference type="ARBA" id="ARBA00023180"/>
    </source>
</evidence>
<dbReference type="InterPro" id="IPR027417">
    <property type="entry name" value="P-loop_NTPase"/>
</dbReference>
<dbReference type="InterPro" id="IPR005331">
    <property type="entry name" value="Sulfotransferase"/>
</dbReference>
<dbReference type="GO" id="GO:0016051">
    <property type="term" value="P:carbohydrate biosynthetic process"/>
    <property type="evidence" value="ECO:0007669"/>
    <property type="project" value="InterPro"/>
</dbReference>
<dbReference type="OrthoDB" id="288532at2"/>
<keyword evidence="9" id="KW-1185">Reference proteome</keyword>
<dbReference type="PANTHER" id="PTHR12137:SF54">
    <property type="entry name" value="CARBOHYDRATE SULFOTRANSFERASE"/>
    <property type="match status" value="1"/>
</dbReference>
<dbReference type="InterPro" id="IPR018011">
    <property type="entry name" value="Carb_sulfotrans_8-10"/>
</dbReference>
<dbReference type="Gene3D" id="3.40.50.300">
    <property type="entry name" value="P-loop containing nucleotide triphosphate hydrolases"/>
    <property type="match status" value="1"/>
</dbReference>
<reference evidence="8 9" key="1">
    <citation type="submission" date="2019-06" db="EMBL/GenBank/DDBJ databases">
        <title>Flavobacteriaceae Paucihalobacterium erythroidium CWB-1, complete genome.</title>
        <authorList>
            <person name="Wu S."/>
        </authorList>
    </citation>
    <scope>NUCLEOTIDE SEQUENCE [LARGE SCALE GENOMIC DNA]</scope>
    <source>
        <strain evidence="8 9">CWB-1</strain>
    </source>
</reference>
<dbReference type="GO" id="GO:0008146">
    <property type="term" value="F:sulfotransferase activity"/>
    <property type="evidence" value="ECO:0007669"/>
    <property type="project" value="InterPro"/>
</dbReference>
<evidence type="ECO:0000313" key="9">
    <source>
        <dbReference type="Proteomes" id="UP000317332"/>
    </source>
</evidence>
<proteinExistence type="predicted"/>
<organism evidence="8 9">
    <name type="scientific">Paucihalobacter ruber</name>
    <dbReference type="NCBI Taxonomy" id="2567861"/>
    <lineage>
        <taxon>Bacteria</taxon>
        <taxon>Pseudomonadati</taxon>
        <taxon>Bacteroidota</taxon>
        <taxon>Flavobacteriia</taxon>
        <taxon>Flavobacteriales</taxon>
        <taxon>Flavobacteriaceae</taxon>
        <taxon>Paucihalobacter</taxon>
    </lineage>
</organism>
<evidence type="ECO:0000256" key="3">
    <source>
        <dbReference type="ARBA" id="ARBA00022692"/>
    </source>
</evidence>
<keyword evidence="7" id="KW-0325">Glycoprotein</keyword>
<gene>
    <name evidence="8" type="ORF">FJ651_11155</name>
</gene>
<dbReference type="GO" id="GO:0016020">
    <property type="term" value="C:membrane"/>
    <property type="evidence" value="ECO:0007669"/>
    <property type="project" value="InterPro"/>
</dbReference>
<keyword evidence="2 8" id="KW-0808">Transferase</keyword>
<evidence type="ECO:0000256" key="5">
    <source>
        <dbReference type="ARBA" id="ARBA00023034"/>
    </source>
</evidence>
<comment type="subcellular location">
    <subcellularLocation>
        <location evidence="1">Golgi apparatus membrane</location>
        <topology evidence="1">Single-pass type II membrane protein</topology>
    </subcellularLocation>
</comment>
<sequence length="212" mass="25091">MLISDSHKFIFIHIRKSAGGSVKIPLQIYSLPRPSDLFSKVLSKINLEKDYHNFRFRQHATILDVKKIMPLDIFDGYFKFAFVRNPFTRLVSEYEYIRRTHSHGRHKKVLALNSFNDFILYQSTRFDAHQVNMLCDKNGAILMDFIGKFENLEEDWGNVCKKIGLTNIAMPHTKKAETLDYSDYYPQKNIELVQKLWKRDFETFGYSFNFKV</sequence>
<evidence type="ECO:0000256" key="1">
    <source>
        <dbReference type="ARBA" id="ARBA00004323"/>
    </source>
</evidence>
<keyword evidence="6" id="KW-0472">Membrane</keyword>
<keyword evidence="5" id="KW-0333">Golgi apparatus</keyword>
<accession>A0A506PH58</accession>
<protein>
    <submittedName>
        <fullName evidence="8">Sulfotransferase family protein</fullName>
    </submittedName>
</protein>
<dbReference type="Proteomes" id="UP000317332">
    <property type="component" value="Unassembled WGS sequence"/>
</dbReference>
<dbReference type="Pfam" id="PF03567">
    <property type="entry name" value="Sulfotransfer_2"/>
    <property type="match status" value="1"/>
</dbReference>